<sequence>MTHWHFGHHHHHHGHHHGHYEMNVYVPPVNVAYPVPNVYNTYNYGYNPYGPPVVYNGYYNNCHRHC</sequence>
<dbReference type="AlphaFoldDB" id="A0A914CH77"/>
<evidence type="ECO:0000313" key="2">
    <source>
        <dbReference type="WBParaSite" id="ACRNAN_scaffold10831.g14413.t1"/>
    </source>
</evidence>
<keyword evidence="1" id="KW-1185">Reference proteome</keyword>
<organism evidence="1 2">
    <name type="scientific">Acrobeloides nanus</name>
    <dbReference type="NCBI Taxonomy" id="290746"/>
    <lineage>
        <taxon>Eukaryota</taxon>
        <taxon>Metazoa</taxon>
        <taxon>Ecdysozoa</taxon>
        <taxon>Nematoda</taxon>
        <taxon>Chromadorea</taxon>
        <taxon>Rhabditida</taxon>
        <taxon>Tylenchina</taxon>
        <taxon>Cephalobomorpha</taxon>
        <taxon>Cephaloboidea</taxon>
        <taxon>Cephalobidae</taxon>
        <taxon>Acrobeloides</taxon>
    </lineage>
</organism>
<dbReference type="WBParaSite" id="ACRNAN_scaffold10831.g14413.t1">
    <property type="protein sequence ID" value="ACRNAN_scaffold10831.g14413.t1"/>
    <property type="gene ID" value="ACRNAN_scaffold10831.g14413"/>
</dbReference>
<reference evidence="2" key="1">
    <citation type="submission" date="2022-11" db="UniProtKB">
        <authorList>
            <consortium name="WormBaseParasite"/>
        </authorList>
    </citation>
    <scope>IDENTIFICATION</scope>
</reference>
<accession>A0A914CH77</accession>
<protein>
    <submittedName>
        <fullName evidence="2">Spore coat protein</fullName>
    </submittedName>
</protein>
<evidence type="ECO:0000313" key="1">
    <source>
        <dbReference type="Proteomes" id="UP000887540"/>
    </source>
</evidence>
<proteinExistence type="predicted"/>
<name>A0A914CH77_9BILA</name>
<dbReference type="Proteomes" id="UP000887540">
    <property type="component" value="Unplaced"/>
</dbReference>